<proteinExistence type="predicted"/>
<feature type="transmembrane region" description="Helical" evidence="1">
    <location>
        <begin position="37"/>
        <end position="60"/>
    </location>
</feature>
<keyword evidence="1" id="KW-0472">Membrane</keyword>
<sequence>MPKSKSSSKAELWLSPDSLAYGLRGCPSVSKTCRMRLAAVAATRLVVVMVMVGPWCPLVFNGRAALGRSPLVYASAKVQQI</sequence>
<gene>
    <name evidence="2" type="ORF">T440DRAFT_224988</name>
</gene>
<reference evidence="2" key="1">
    <citation type="submission" date="2020-01" db="EMBL/GenBank/DDBJ databases">
        <authorList>
            <consortium name="DOE Joint Genome Institute"/>
            <person name="Haridas S."/>
            <person name="Albert R."/>
            <person name="Binder M."/>
            <person name="Bloem J."/>
            <person name="Labutti K."/>
            <person name="Salamov A."/>
            <person name="Andreopoulos B."/>
            <person name="Baker S.E."/>
            <person name="Barry K."/>
            <person name="Bills G."/>
            <person name="Bluhm B.H."/>
            <person name="Cannon C."/>
            <person name="Castanera R."/>
            <person name="Culley D.E."/>
            <person name="Daum C."/>
            <person name="Ezra D."/>
            <person name="Gonzalez J.B."/>
            <person name="Henrissat B."/>
            <person name="Kuo A."/>
            <person name="Liang C."/>
            <person name="Lipzen A."/>
            <person name="Lutzoni F."/>
            <person name="Magnuson J."/>
            <person name="Mondo S."/>
            <person name="Nolan M."/>
            <person name="Ohm R."/>
            <person name="Pangilinan J."/>
            <person name="Park H.-J."/>
            <person name="Ramirez L."/>
            <person name="Alfaro M."/>
            <person name="Sun H."/>
            <person name="Tritt A."/>
            <person name="Yoshinaga Y."/>
            <person name="Zwiers L.-H."/>
            <person name="Turgeon B.G."/>
            <person name="Goodwin S.B."/>
            <person name="Spatafora J.W."/>
            <person name="Crous P.W."/>
            <person name="Grigoriev I.V."/>
        </authorList>
    </citation>
    <scope>NUCLEOTIDE SEQUENCE</scope>
    <source>
        <strain evidence="2">IPT5</strain>
    </source>
</reference>
<keyword evidence="1" id="KW-0812">Transmembrane</keyword>
<dbReference type="EMBL" id="MU006333">
    <property type="protein sequence ID" value="KAF2846648.1"/>
    <property type="molecule type" value="Genomic_DNA"/>
</dbReference>
<evidence type="ECO:0000256" key="1">
    <source>
        <dbReference type="SAM" id="Phobius"/>
    </source>
</evidence>
<name>A0A6A7AWY4_9PLEO</name>
<organism evidence="2 3">
    <name type="scientific">Plenodomus tracheiphilus IPT5</name>
    <dbReference type="NCBI Taxonomy" id="1408161"/>
    <lineage>
        <taxon>Eukaryota</taxon>
        <taxon>Fungi</taxon>
        <taxon>Dikarya</taxon>
        <taxon>Ascomycota</taxon>
        <taxon>Pezizomycotina</taxon>
        <taxon>Dothideomycetes</taxon>
        <taxon>Pleosporomycetidae</taxon>
        <taxon>Pleosporales</taxon>
        <taxon>Pleosporineae</taxon>
        <taxon>Leptosphaeriaceae</taxon>
        <taxon>Plenodomus</taxon>
    </lineage>
</organism>
<evidence type="ECO:0000313" key="2">
    <source>
        <dbReference type="EMBL" id="KAF2846648.1"/>
    </source>
</evidence>
<protein>
    <submittedName>
        <fullName evidence="2">Uncharacterized protein</fullName>
    </submittedName>
</protein>
<dbReference type="AlphaFoldDB" id="A0A6A7AWY4"/>
<evidence type="ECO:0000313" key="3">
    <source>
        <dbReference type="Proteomes" id="UP000799423"/>
    </source>
</evidence>
<keyword evidence="1" id="KW-1133">Transmembrane helix</keyword>
<keyword evidence="3" id="KW-1185">Reference proteome</keyword>
<dbReference type="Proteomes" id="UP000799423">
    <property type="component" value="Unassembled WGS sequence"/>
</dbReference>
<accession>A0A6A7AWY4</accession>